<dbReference type="Gene3D" id="2.160.20.10">
    <property type="entry name" value="Single-stranded right-handed beta-helix, Pectin lyase-like"/>
    <property type="match status" value="1"/>
</dbReference>
<dbReference type="EMBL" id="BFEA01000431">
    <property type="protein sequence ID" value="GBG83191.1"/>
    <property type="molecule type" value="Genomic_DNA"/>
</dbReference>
<evidence type="ECO:0008006" key="3">
    <source>
        <dbReference type="Google" id="ProtNLM"/>
    </source>
</evidence>
<name>A0A388LLQ9_CHABU</name>
<dbReference type="SUPFAM" id="SSF51126">
    <property type="entry name" value="Pectin lyase-like"/>
    <property type="match status" value="1"/>
</dbReference>
<reference evidence="1 2" key="1">
    <citation type="journal article" date="2018" name="Cell">
        <title>The Chara Genome: Secondary Complexity and Implications for Plant Terrestrialization.</title>
        <authorList>
            <person name="Nishiyama T."/>
            <person name="Sakayama H."/>
            <person name="Vries J.D."/>
            <person name="Buschmann H."/>
            <person name="Saint-Marcoux D."/>
            <person name="Ullrich K.K."/>
            <person name="Haas F.B."/>
            <person name="Vanderstraeten L."/>
            <person name="Becker D."/>
            <person name="Lang D."/>
            <person name="Vosolsobe S."/>
            <person name="Rombauts S."/>
            <person name="Wilhelmsson P.K.I."/>
            <person name="Janitza P."/>
            <person name="Kern R."/>
            <person name="Heyl A."/>
            <person name="Rumpler F."/>
            <person name="Villalobos L.I.A.C."/>
            <person name="Clay J.M."/>
            <person name="Skokan R."/>
            <person name="Toyoda A."/>
            <person name="Suzuki Y."/>
            <person name="Kagoshima H."/>
            <person name="Schijlen E."/>
            <person name="Tajeshwar N."/>
            <person name="Catarino B."/>
            <person name="Hetherington A.J."/>
            <person name="Saltykova A."/>
            <person name="Bonnot C."/>
            <person name="Breuninger H."/>
            <person name="Symeonidi A."/>
            <person name="Radhakrishnan G.V."/>
            <person name="Van Nieuwerburgh F."/>
            <person name="Deforce D."/>
            <person name="Chang C."/>
            <person name="Karol K.G."/>
            <person name="Hedrich R."/>
            <person name="Ulvskov P."/>
            <person name="Glockner G."/>
            <person name="Delwiche C.F."/>
            <person name="Petrasek J."/>
            <person name="Van de Peer Y."/>
            <person name="Friml J."/>
            <person name="Beilby M."/>
            <person name="Dolan L."/>
            <person name="Kohara Y."/>
            <person name="Sugano S."/>
            <person name="Fujiyama A."/>
            <person name="Delaux P.-M."/>
            <person name="Quint M."/>
            <person name="TheiBen G."/>
            <person name="Hagemann M."/>
            <person name="Harholt J."/>
            <person name="Dunand C."/>
            <person name="Zachgo S."/>
            <person name="Langdale J."/>
            <person name="Maumus F."/>
            <person name="Straeten D.V.D."/>
            <person name="Gould S.B."/>
            <person name="Rensing S.A."/>
        </authorList>
    </citation>
    <scope>NUCLEOTIDE SEQUENCE [LARGE SCALE GENOMIC DNA]</scope>
    <source>
        <strain evidence="1 2">S276</strain>
    </source>
</reference>
<evidence type="ECO:0000313" key="2">
    <source>
        <dbReference type="Proteomes" id="UP000265515"/>
    </source>
</evidence>
<dbReference type="Proteomes" id="UP000265515">
    <property type="component" value="Unassembled WGS sequence"/>
</dbReference>
<evidence type="ECO:0000313" key="1">
    <source>
        <dbReference type="EMBL" id="GBG83191.1"/>
    </source>
</evidence>
<proteinExistence type="predicted"/>
<organism evidence="1 2">
    <name type="scientific">Chara braunii</name>
    <name type="common">Braun's stonewort</name>
    <dbReference type="NCBI Taxonomy" id="69332"/>
    <lineage>
        <taxon>Eukaryota</taxon>
        <taxon>Viridiplantae</taxon>
        <taxon>Streptophyta</taxon>
        <taxon>Charophyceae</taxon>
        <taxon>Charales</taxon>
        <taxon>Characeae</taxon>
        <taxon>Chara</taxon>
    </lineage>
</organism>
<gene>
    <name evidence="1" type="ORF">CBR_g36807</name>
</gene>
<dbReference type="Gramene" id="GBG83191">
    <property type="protein sequence ID" value="GBG83191"/>
    <property type="gene ID" value="CBR_g36807"/>
</dbReference>
<dbReference type="InterPro" id="IPR012334">
    <property type="entry name" value="Pectin_lyas_fold"/>
</dbReference>
<keyword evidence="2" id="KW-1185">Reference proteome</keyword>
<dbReference type="InterPro" id="IPR011050">
    <property type="entry name" value="Pectin_lyase_fold/virulence"/>
</dbReference>
<comment type="caution">
    <text evidence="1">The sequence shown here is derived from an EMBL/GenBank/DDBJ whole genome shotgun (WGS) entry which is preliminary data.</text>
</comment>
<accession>A0A388LLQ9</accession>
<protein>
    <recommendedName>
        <fullName evidence="3">Right handed beta helix domain-containing protein</fullName>
    </recommendedName>
</protein>
<sequence>MPRGVDIRTPTGRLASFLLDEKCTKLTLTENAVLTKVLPHPSLLRTKPITITGKCPRSPGGRCVIDGQGKFTAFVFPVHVTMENIEFRRAALTAVKADGGFVGRNLVFARNRRPVNFDVSPNDAPYTARLCISGNFTISDSTFSENAGYSAFVLGTSEGDTFTRGVISKCTFSKNVAARIGDAVSLGGERSKTSYCVADSTFMGNTAAQRAAIDASNGQVQIVRCTFKNNKATEFFAGAVLIEKYEKFSLCNCQFSENTAKESNNSNLFVSQVTTIPAQLCYAAFCPAQPPLTEFNCNFNGDRDEPFPCFPITIGGPGCAVCR</sequence>
<dbReference type="AlphaFoldDB" id="A0A388LLQ9"/>